<keyword evidence="4" id="KW-0732">Signal</keyword>
<evidence type="ECO:0000256" key="3">
    <source>
        <dbReference type="ARBA" id="ARBA00022692"/>
    </source>
</evidence>
<dbReference type="InterPro" id="IPR007110">
    <property type="entry name" value="Ig-like_dom"/>
</dbReference>
<evidence type="ECO:0000256" key="7">
    <source>
        <dbReference type="ARBA" id="ARBA00023180"/>
    </source>
</evidence>
<feature type="domain" description="Ig-like" evidence="9">
    <location>
        <begin position="11"/>
        <end position="94"/>
    </location>
</feature>
<evidence type="ECO:0000313" key="11">
    <source>
        <dbReference type="Proteomes" id="UP000007151"/>
    </source>
</evidence>
<dbReference type="InterPro" id="IPR036179">
    <property type="entry name" value="Ig-like_dom_sf"/>
</dbReference>
<evidence type="ECO:0000259" key="9">
    <source>
        <dbReference type="PROSITE" id="PS50835"/>
    </source>
</evidence>
<evidence type="ECO:0000256" key="2">
    <source>
        <dbReference type="ARBA" id="ARBA00008727"/>
    </source>
</evidence>
<gene>
    <name evidence="10" type="ORF">KGM_211356</name>
</gene>
<evidence type="ECO:0000256" key="1">
    <source>
        <dbReference type="ARBA" id="ARBA00004479"/>
    </source>
</evidence>
<dbReference type="PANTHER" id="PTHR32178:SF6">
    <property type="entry name" value="IG-LIKE DOMAIN-CONTAINING PROTEIN"/>
    <property type="match status" value="1"/>
</dbReference>
<organism evidence="10 11">
    <name type="scientific">Danaus plexippus plexippus</name>
    <dbReference type="NCBI Taxonomy" id="278856"/>
    <lineage>
        <taxon>Eukaryota</taxon>
        <taxon>Metazoa</taxon>
        <taxon>Ecdysozoa</taxon>
        <taxon>Arthropoda</taxon>
        <taxon>Hexapoda</taxon>
        <taxon>Insecta</taxon>
        <taxon>Pterygota</taxon>
        <taxon>Neoptera</taxon>
        <taxon>Endopterygota</taxon>
        <taxon>Lepidoptera</taxon>
        <taxon>Glossata</taxon>
        <taxon>Ditrysia</taxon>
        <taxon>Papilionoidea</taxon>
        <taxon>Nymphalidae</taxon>
        <taxon>Danainae</taxon>
        <taxon>Danaini</taxon>
        <taxon>Danaina</taxon>
        <taxon>Danaus</taxon>
        <taxon>Danaus</taxon>
    </lineage>
</organism>
<feature type="domain" description="Ig-like" evidence="9">
    <location>
        <begin position="264"/>
        <end position="342"/>
    </location>
</feature>
<reference evidence="10 11" key="1">
    <citation type="journal article" date="2011" name="Cell">
        <title>The monarch butterfly genome yields insights into long-distance migration.</title>
        <authorList>
            <person name="Zhan S."/>
            <person name="Merlin C."/>
            <person name="Boore J.L."/>
            <person name="Reppert S.M."/>
        </authorList>
    </citation>
    <scope>NUCLEOTIDE SEQUENCE [LARGE SCALE GENOMIC DNA]</scope>
    <source>
        <strain evidence="10">F-2</strain>
    </source>
</reference>
<keyword evidence="5 8" id="KW-1133">Transmembrane helix</keyword>
<evidence type="ECO:0000256" key="5">
    <source>
        <dbReference type="ARBA" id="ARBA00022989"/>
    </source>
</evidence>
<keyword evidence="11" id="KW-1185">Reference proteome</keyword>
<feature type="transmembrane region" description="Helical" evidence="8">
    <location>
        <begin position="366"/>
        <end position="385"/>
    </location>
</feature>
<comment type="similarity">
    <text evidence="2">Belongs to the FAM187 family.</text>
</comment>
<dbReference type="GO" id="GO:0016020">
    <property type="term" value="C:membrane"/>
    <property type="evidence" value="ECO:0007669"/>
    <property type="project" value="UniProtKB-SubCell"/>
</dbReference>
<dbReference type="InParanoid" id="A0A212F877"/>
<comment type="caution">
    <text evidence="10">The sequence shown here is derived from an EMBL/GenBank/DDBJ whole genome shotgun (WGS) entry which is preliminary data.</text>
</comment>
<accession>A0A212F877</accession>
<dbReference type="InterPro" id="IPR003599">
    <property type="entry name" value="Ig_sub"/>
</dbReference>
<evidence type="ECO:0000256" key="4">
    <source>
        <dbReference type="ARBA" id="ARBA00022729"/>
    </source>
</evidence>
<keyword evidence="7" id="KW-0325">Glycoprotein</keyword>
<dbReference type="AlphaFoldDB" id="A0A212F877"/>
<dbReference type="InterPro" id="IPR036383">
    <property type="entry name" value="TSP1_rpt_sf"/>
</dbReference>
<dbReference type="eggNOG" id="ENOG502RM48">
    <property type="taxonomic scope" value="Eukaryota"/>
</dbReference>
<evidence type="ECO:0000256" key="6">
    <source>
        <dbReference type="ARBA" id="ARBA00023136"/>
    </source>
</evidence>
<proteinExistence type="inferred from homology"/>
<dbReference type="InterPro" id="IPR039311">
    <property type="entry name" value="FAM187A/B"/>
</dbReference>
<dbReference type="STRING" id="278856.A0A212F877"/>
<protein>
    <recommendedName>
        <fullName evidence="9">Ig-like domain-containing protein</fullName>
    </recommendedName>
</protein>
<dbReference type="KEGG" id="dpl:KGM_211356"/>
<dbReference type="Gene3D" id="2.60.40.10">
    <property type="entry name" value="Immunoglobulins"/>
    <property type="match status" value="1"/>
</dbReference>
<evidence type="ECO:0000256" key="8">
    <source>
        <dbReference type="SAM" id="Phobius"/>
    </source>
</evidence>
<dbReference type="InterPro" id="IPR013783">
    <property type="entry name" value="Ig-like_fold"/>
</dbReference>
<dbReference type="PROSITE" id="PS50835">
    <property type="entry name" value="IG_LIKE"/>
    <property type="match status" value="2"/>
</dbReference>
<name>A0A212F877_DANPL</name>
<keyword evidence="6 8" id="KW-0472">Membrane</keyword>
<dbReference type="PANTHER" id="PTHR32178">
    <property type="entry name" value="FAM187"/>
    <property type="match status" value="1"/>
</dbReference>
<dbReference type="SUPFAM" id="SSF82895">
    <property type="entry name" value="TSP-1 type 1 repeat"/>
    <property type="match status" value="1"/>
</dbReference>
<dbReference type="Proteomes" id="UP000007151">
    <property type="component" value="Unassembled WGS sequence"/>
</dbReference>
<dbReference type="SMART" id="SM00409">
    <property type="entry name" value="IG"/>
    <property type="match status" value="2"/>
</dbReference>
<dbReference type="SUPFAM" id="SSF48726">
    <property type="entry name" value="Immunoglobulin"/>
    <property type="match status" value="2"/>
</dbReference>
<dbReference type="EMBL" id="AGBW02009777">
    <property type="protein sequence ID" value="OWR49940.1"/>
    <property type="molecule type" value="Genomic_DNA"/>
</dbReference>
<keyword evidence="3 8" id="KW-0812">Transmembrane</keyword>
<sequence length="399" mass="45643">MNEFIHKLVIPKNTKNDIFEDVNAVPKVIVRTYSGAVAILPCKIKVSKLWNKTVIWLQKTTFSYKPVQEDDGIITDYNLTIFNVRTVNAGDYRCVTDEQLGVIATLEVIDEEQYNVVKPATSKGPYPMKPVWLNSLLVMLSVWSDWSECSQCGAVGRRRRYGMCYVSRINEFITTNFKSNMTKSDGESSKLFKVYPDGIPCRSRILPPSIRNTPSVQERPNEIMLGLCRVRCKEAIVNIRSESGDIIESVNNTAGIYSLHQNAPSQPQLPARRIMYVEPGERVIIICHGTTLRDIPFTWRVDTHEVSPKYLWSASGDRIHLNARDHIIIKHVLYSDARVYSCWQDGVLCGVVKLRVNRSTKTTTRLRLRLLIFILILAIVLRLTLRLIRCRVRYLGIQV</sequence>
<evidence type="ECO:0000313" key="10">
    <source>
        <dbReference type="EMBL" id="OWR49940.1"/>
    </source>
</evidence>
<comment type="subcellular location">
    <subcellularLocation>
        <location evidence="1">Membrane</location>
        <topology evidence="1">Single-pass type I membrane protein</topology>
    </subcellularLocation>
</comment>